<keyword evidence="3" id="KW-1185">Reference proteome</keyword>
<dbReference type="Proteomes" id="UP001279734">
    <property type="component" value="Unassembled WGS sequence"/>
</dbReference>
<comment type="caution">
    <text evidence="2">The sequence shown here is derived from an EMBL/GenBank/DDBJ whole genome shotgun (WGS) entry which is preliminary data.</text>
</comment>
<sequence length="191" mass="22161">MERRRWEYSESHDNKGRINEASVSSKSTMKMKKNMQRLGGRGLSLAAFANSKTRSNSYNPALLKKRREFYKNAKYVSKYKKQKRQGELIDLSPAIKPNEGQNESGSVCNENKKKGKGCYSLEKVYSKKREEVEKERSEREAIIKAKKEERERAEVQRKASREKMFKKTRKDAVPHDPRQGAILEKPADLGF</sequence>
<name>A0AAD3S1Y2_NEPGR</name>
<feature type="region of interest" description="Disordered" evidence="1">
    <location>
        <begin position="148"/>
        <end position="191"/>
    </location>
</feature>
<evidence type="ECO:0000313" key="3">
    <source>
        <dbReference type="Proteomes" id="UP001279734"/>
    </source>
</evidence>
<evidence type="ECO:0000256" key="1">
    <source>
        <dbReference type="SAM" id="MobiDB-lite"/>
    </source>
</evidence>
<accession>A0AAD3S1Y2</accession>
<evidence type="ECO:0000313" key="2">
    <source>
        <dbReference type="EMBL" id="GMH02646.1"/>
    </source>
</evidence>
<proteinExistence type="predicted"/>
<reference evidence="2" key="1">
    <citation type="submission" date="2023-05" db="EMBL/GenBank/DDBJ databases">
        <title>Nepenthes gracilis genome sequencing.</title>
        <authorList>
            <person name="Fukushima K."/>
        </authorList>
    </citation>
    <scope>NUCLEOTIDE SEQUENCE</scope>
    <source>
        <strain evidence="2">SING2019-196</strain>
    </source>
</reference>
<dbReference type="PANTHER" id="PTHR15657:SF1">
    <property type="entry name" value="THYROID TRANSCRIPTION FACTOR 1-ASSOCIATED PROTEIN 26"/>
    <property type="match status" value="1"/>
</dbReference>
<feature type="region of interest" description="Disordered" evidence="1">
    <location>
        <begin position="1"/>
        <end position="29"/>
    </location>
</feature>
<organism evidence="2 3">
    <name type="scientific">Nepenthes gracilis</name>
    <name type="common">Slender pitcher plant</name>
    <dbReference type="NCBI Taxonomy" id="150966"/>
    <lineage>
        <taxon>Eukaryota</taxon>
        <taxon>Viridiplantae</taxon>
        <taxon>Streptophyta</taxon>
        <taxon>Embryophyta</taxon>
        <taxon>Tracheophyta</taxon>
        <taxon>Spermatophyta</taxon>
        <taxon>Magnoliopsida</taxon>
        <taxon>eudicotyledons</taxon>
        <taxon>Gunneridae</taxon>
        <taxon>Pentapetalae</taxon>
        <taxon>Caryophyllales</taxon>
        <taxon>Nepenthaceae</taxon>
        <taxon>Nepenthes</taxon>
    </lineage>
</organism>
<protein>
    <submittedName>
        <fullName evidence="2">Uncharacterized protein</fullName>
    </submittedName>
</protein>
<feature type="compositionally biased region" description="Basic and acidic residues" evidence="1">
    <location>
        <begin position="1"/>
        <end position="18"/>
    </location>
</feature>
<feature type="compositionally biased region" description="Basic and acidic residues" evidence="1">
    <location>
        <begin position="148"/>
        <end position="178"/>
    </location>
</feature>
<dbReference type="EMBL" id="BSYO01000003">
    <property type="protein sequence ID" value="GMH02646.1"/>
    <property type="molecule type" value="Genomic_DNA"/>
</dbReference>
<gene>
    <name evidence="2" type="ORF">Nepgr_004485</name>
</gene>
<dbReference type="GO" id="GO:0005634">
    <property type="term" value="C:nucleus"/>
    <property type="evidence" value="ECO:0007669"/>
    <property type="project" value="TreeGrafter"/>
</dbReference>
<dbReference type="AlphaFoldDB" id="A0AAD3S1Y2"/>
<dbReference type="PANTHER" id="PTHR15657">
    <property type="entry name" value="THYROID TRANSCRIPTION FACTOR 1-ASSOCIATED PROTEIN 26"/>
    <property type="match status" value="1"/>
</dbReference>